<dbReference type="AlphaFoldDB" id="A0AAP9RD78"/>
<protein>
    <recommendedName>
        <fullName evidence="1">CD-NTase-associated protein 12/Pycsar effector protein TIR domain-containing protein</fullName>
    </recommendedName>
</protein>
<reference evidence="2 3" key="1">
    <citation type="submission" date="2019-05" db="EMBL/GenBank/DDBJ databases">
        <authorList>
            <person name="Schori C."/>
            <person name="Ahrens C."/>
        </authorList>
    </citation>
    <scope>NUCLEOTIDE SEQUENCE [LARGE SCALE GENOMIC DNA]</scope>
    <source>
        <strain evidence="2 3">DSM 10702</strain>
    </source>
</reference>
<accession>A0AAP9RD78</accession>
<proteinExistence type="predicted"/>
<dbReference type="EMBL" id="CP040626">
    <property type="protein sequence ID" value="QMW90152.1"/>
    <property type="molecule type" value="Genomic_DNA"/>
</dbReference>
<name>A0AAP9RD78_CLOBU</name>
<sequence length="152" mass="17127">MEKPRVFIGSSAEELSVAEAIAENLKHDCYCDIWSQGLFRPSTTTLDSLLMDLGKFDFAIFVFSANDVTNIRGDEYNSIRDNVIFETGLFIGKLGREKVFYIAPNDVEIHLPSDLIGFTPEKYDRNHPNLVASVGSSCFSIKRRIEELIVSK</sequence>
<dbReference type="RefSeq" id="WP_051119230.1">
    <property type="nucleotide sequence ID" value="NZ_AP019716.1"/>
</dbReference>
<dbReference type="GeneID" id="92943303"/>
<feature type="domain" description="CD-NTase-associated protein 12/Pycsar effector protein TIR" evidence="1">
    <location>
        <begin position="5"/>
        <end position="124"/>
    </location>
</feature>
<evidence type="ECO:0000313" key="3">
    <source>
        <dbReference type="Proteomes" id="UP000515243"/>
    </source>
</evidence>
<evidence type="ECO:0000259" key="1">
    <source>
        <dbReference type="Pfam" id="PF10137"/>
    </source>
</evidence>
<dbReference type="GO" id="GO:0050135">
    <property type="term" value="F:NADP+ nucleosidase activity"/>
    <property type="evidence" value="ECO:0007669"/>
    <property type="project" value="InterPro"/>
</dbReference>
<dbReference type="Proteomes" id="UP000515243">
    <property type="component" value="Chromosome 1"/>
</dbReference>
<gene>
    <name evidence="2" type="ORF">FF104_04065</name>
</gene>
<organism evidence="2 3">
    <name type="scientific">Clostridium butyricum</name>
    <dbReference type="NCBI Taxonomy" id="1492"/>
    <lineage>
        <taxon>Bacteria</taxon>
        <taxon>Bacillati</taxon>
        <taxon>Bacillota</taxon>
        <taxon>Clostridia</taxon>
        <taxon>Eubacteriales</taxon>
        <taxon>Clostridiaceae</taxon>
        <taxon>Clostridium</taxon>
    </lineage>
</organism>
<dbReference type="InterPro" id="IPR019302">
    <property type="entry name" value="CAP12/PCTIR_TIR_dom"/>
</dbReference>
<dbReference type="Pfam" id="PF10137">
    <property type="entry name" value="CAP12-PCTIR_TIR"/>
    <property type="match status" value="1"/>
</dbReference>
<evidence type="ECO:0000313" key="2">
    <source>
        <dbReference type="EMBL" id="QMW90152.1"/>
    </source>
</evidence>